<dbReference type="AlphaFoldDB" id="A0A6L5X453"/>
<dbReference type="GO" id="GO:0004553">
    <property type="term" value="F:hydrolase activity, hydrolyzing O-glycosyl compounds"/>
    <property type="evidence" value="ECO:0007669"/>
    <property type="project" value="InterPro"/>
</dbReference>
<dbReference type="GO" id="GO:0005576">
    <property type="term" value="C:extracellular region"/>
    <property type="evidence" value="ECO:0007669"/>
    <property type="project" value="InterPro"/>
</dbReference>
<evidence type="ECO:0000313" key="3">
    <source>
        <dbReference type="EMBL" id="MSS13776.1"/>
    </source>
</evidence>
<accession>A0A6L5X453</accession>
<dbReference type="GO" id="GO:0005975">
    <property type="term" value="P:carbohydrate metabolic process"/>
    <property type="evidence" value="ECO:0007669"/>
    <property type="project" value="InterPro"/>
</dbReference>
<feature type="domain" description="Chitin-binding type-3" evidence="2">
    <location>
        <begin position="192"/>
        <end position="227"/>
    </location>
</feature>
<dbReference type="Proteomes" id="UP000481852">
    <property type="component" value="Unassembled WGS sequence"/>
</dbReference>
<dbReference type="EMBL" id="VULZ01000001">
    <property type="protein sequence ID" value="MSS13776.1"/>
    <property type="molecule type" value="Genomic_DNA"/>
</dbReference>
<dbReference type="SUPFAM" id="SSF51055">
    <property type="entry name" value="Carbohydrate binding domain"/>
    <property type="match status" value="1"/>
</dbReference>
<keyword evidence="4" id="KW-1185">Reference proteome</keyword>
<comment type="caution">
    <text evidence="3">The sequence shown here is derived from an EMBL/GenBank/DDBJ whole genome shotgun (WGS) entry which is preliminary data.</text>
</comment>
<dbReference type="InterPro" id="IPR003610">
    <property type="entry name" value="CBM5/12"/>
</dbReference>
<proteinExistence type="predicted"/>
<dbReference type="CDD" id="cd12214">
    <property type="entry name" value="ChiA1_BD"/>
    <property type="match status" value="1"/>
</dbReference>
<dbReference type="Pfam" id="PF02839">
    <property type="entry name" value="CBM_5_12"/>
    <property type="match status" value="2"/>
</dbReference>
<evidence type="ECO:0000259" key="2">
    <source>
        <dbReference type="Pfam" id="PF02839"/>
    </source>
</evidence>
<dbReference type="Gene3D" id="2.10.10.90">
    <property type="match status" value="1"/>
</dbReference>
<dbReference type="GO" id="GO:0030246">
    <property type="term" value="F:carbohydrate binding"/>
    <property type="evidence" value="ECO:0007669"/>
    <property type="project" value="InterPro"/>
</dbReference>
<organism evidence="3 4">
    <name type="scientific">Porcincola intestinalis</name>
    <dbReference type="NCBI Taxonomy" id="2606632"/>
    <lineage>
        <taxon>Bacteria</taxon>
        <taxon>Bacillati</taxon>
        <taxon>Bacillota</taxon>
        <taxon>Clostridia</taxon>
        <taxon>Lachnospirales</taxon>
        <taxon>Lachnospiraceae</taxon>
        <taxon>Porcincola</taxon>
    </lineage>
</organism>
<gene>
    <name evidence="3" type="ORF">FYJ35_01750</name>
</gene>
<keyword evidence="1" id="KW-0378">Hydrolase</keyword>
<reference evidence="3 4" key="1">
    <citation type="submission" date="2019-08" db="EMBL/GenBank/DDBJ databases">
        <title>In-depth cultivation of the pig gut microbiome towards novel bacterial diversity and tailored functional studies.</title>
        <authorList>
            <person name="Wylensek D."/>
            <person name="Hitch T.C.A."/>
            <person name="Clavel T."/>
        </authorList>
    </citation>
    <scope>NUCLEOTIDE SEQUENCE [LARGE SCALE GENOMIC DNA]</scope>
    <source>
        <strain evidence="3 4">Oil+RF-744-WCA-WT-11</strain>
    </source>
</reference>
<dbReference type="InterPro" id="IPR036573">
    <property type="entry name" value="CBM_sf_5/12"/>
</dbReference>
<feature type="domain" description="Chitin-binding type-3" evidence="2">
    <location>
        <begin position="134"/>
        <end position="171"/>
    </location>
</feature>
<name>A0A6L5X453_9FIRM</name>
<evidence type="ECO:0000313" key="4">
    <source>
        <dbReference type="Proteomes" id="UP000481852"/>
    </source>
</evidence>
<dbReference type="RefSeq" id="WP_154522224.1">
    <property type="nucleotide sequence ID" value="NZ_VULZ01000001.1"/>
</dbReference>
<protein>
    <recommendedName>
        <fullName evidence="2">Chitin-binding type-3 domain-containing protein</fullName>
    </recommendedName>
</protein>
<sequence>MATLKFDDNSTIEAAITSSDRDLVFAVQHFSDCDAIVDKIRGGMKSLGDRSLTGKVVGAISAVTTADGVLLTATLHDTEKQQAISDITKGVAGSEEDVPEDLQSIINLARKGRDSLSDTDAASYAEYFAPWSADGHVYKTGERVQYGGKLWKVASDHTSQATWTPDQAHSLFSEILPGQSGTPIGEWQQPNASNTYKKGDRVTFNGKTYESTIENNAWSPADYPQGWTEITA</sequence>
<evidence type="ECO:0000256" key="1">
    <source>
        <dbReference type="ARBA" id="ARBA00022801"/>
    </source>
</evidence>